<dbReference type="Proteomes" id="UP000300142">
    <property type="component" value="Unassembled WGS sequence"/>
</dbReference>
<dbReference type="Pfam" id="PF03787">
    <property type="entry name" value="RAMPs"/>
    <property type="match status" value="1"/>
</dbReference>
<evidence type="ECO:0000313" key="4">
    <source>
        <dbReference type="Proteomes" id="UP000300142"/>
    </source>
</evidence>
<evidence type="ECO:0000313" key="3">
    <source>
        <dbReference type="EMBL" id="GCL36034.1"/>
    </source>
</evidence>
<dbReference type="GO" id="GO:0051607">
    <property type="term" value="P:defense response to virus"/>
    <property type="evidence" value="ECO:0007669"/>
    <property type="project" value="UniProtKB-KW"/>
</dbReference>
<protein>
    <recommendedName>
        <fullName evidence="2">CRISPR type III-associated protein domain-containing protein</fullName>
    </recommendedName>
</protein>
<keyword evidence="1" id="KW-0051">Antiviral defense</keyword>
<evidence type="ECO:0000256" key="1">
    <source>
        <dbReference type="ARBA" id="ARBA00023118"/>
    </source>
</evidence>
<dbReference type="EMBL" id="BJCE01000024">
    <property type="protein sequence ID" value="GCL36034.1"/>
    <property type="molecule type" value="Genomic_DNA"/>
</dbReference>
<sequence>MTWRAYQVVFKLKSPLHIGCGKVGNVQRTRSYLTGRVFWGALTMRLTRNGTDEPATDTKQYECYGKKVDDNLAFTYFYPAIESNGVYKVKWPWGSENENESLFRRCFLSSYASTALVYPQQAAEPGLLHEVEFISPRTLDEGKQVYLVGYVFEKVEKEECAVQWKEACYRLQMGGERGYGWGDVAVKEIKEITESEKIFNAYTWTSENISIVIQIVENIGNSRLLAHTETRENLLVQGEIEPLVGREWKVANQAGESVAFSGLCWTPGSMVKQPSTFVIQKFGIWKFND</sequence>
<reference evidence="4" key="1">
    <citation type="submission" date="2019-02" db="EMBL/GenBank/DDBJ databases">
        <title>Draft genome sequence of Sphaerospermopsis reniformis NIES-1949.</title>
        <authorList>
            <person name="Yamaguchi H."/>
            <person name="Suzuki S."/>
            <person name="Kawachi M."/>
        </authorList>
    </citation>
    <scope>NUCLEOTIDE SEQUENCE [LARGE SCALE GENOMIC DNA]</scope>
    <source>
        <strain evidence="4">NIES-1949</strain>
    </source>
</reference>
<gene>
    <name evidence="3" type="ORF">SR1949_11340</name>
</gene>
<name>A0A480A1M3_9CYAN</name>
<evidence type="ECO:0000259" key="2">
    <source>
        <dbReference type="Pfam" id="PF03787"/>
    </source>
</evidence>
<dbReference type="InterPro" id="IPR005537">
    <property type="entry name" value="RAMP_III_fam"/>
</dbReference>
<proteinExistence type="predicted"/>
<dbReference type="RefSeq" id="WP_096573026.1">
    <property type="nucleotide sequence ID" value="NZ_BJCE01000024.1"/>
</dbReference>
<feature type="domain" description="CRISPR type III-associated protein" evidence="2">
    <location>
        <begin position="10"/>
        <end position="182"/>
    </location>
</feature>
<dbReference type="AlphaFoldDB" id="A0A480A1M3"/>
<keyword evidence="4" id="KW-1185">Reference proteome</keyword>
<organism evidence="3 4">
    <name type="scientific">Sphaerospermopsis reniformis</name>
    <dbReference type="NCBI Taxonomy" id="531300"/>
    <lineage>
        <taxon>Bacteria</taxon>
        <taxon>Bacillati</taxon>
        <taxon>Cyanobacteriota</taxon>
        <taxon>Cyanophyceae</taxon>
        <taxon>Nostocales</taxon>
        <taxon>Aphanizomenonaceae</taxon>
        <taxon>Sphaerospermopsis</taxon>
    </lineage>
</organism>
<accession>A0A480A1M3</accession>
<comment type="caution">
    <text evidence="3">The sequence shown here is derived from an EMBL/GenBank/DDBJ whole genome shotgun (WGS) entry which is preliminary data.</text>
</comment>